<proteinExistence type="predicted"/>
<dbReference type="AlphaFoldDB" id="B4W2Y5"/>
<dbReference type="EMBL" id="DS989872">
    <property type="protein sequence ID" value="EDX71463.1"/>
    <property type="molecule type" value="Genomic_DNA"/>
</dbReference>
<sequence>MNVVAVYRNTDFTDFIELVGVEWQRLVARSFTEVLVVRGQRMIKIVGEII</sequence>
<keyword evidence="2" id="KW-1185">Reference proteome</keyword>
<name>B4W2Y5_9CYAN</name>
<evidence type="ECO:0000313" key="1">
    <source>
        <dbReference type="EMBL" id="EDX71463.1"/>
    </source>
</evidence>
<accession>B4W2Y5</accession>
<dbReference type="HOGENOM" id="CLU_3116726_0_0_3"/>
<gene>
    <name evidence="1" type="ORF">MC7420_29</name>
</gene>
<organism evidence="1 2">
    <name type="scientific">Coleofasciculus chthonoplastes PCC 7420</name>
    <dbReference type="NCBI Taxonomy" id="118168"/>
    <lineage>
        <taxon>Bacteria</taxon>
        <taxon>Bacillati</taxon>
        <taxon>Cyanobacteriota</taxon>
        <taxon>Cyanophyceae</taxon>
        <taxon>Coleofasciculales</taxon>
        <taxon>Coleofasciculaceae</taxon>
        <taxon>Coleofasciculus</taxon>
    </lineage>
</organism>
<reference evidence="1 2" key="1">
    <citation type="submission" date="2008-07" db="EMBL/GenBank/DDBJ databases">
        <authorList>
            <person name="Tandeau de Marsac N."/>
            <person name="Ferriera S."/>
            <person name="Johnson J."/>
            <person name="Kravitz S."/>
            <person name="Beeson K."/>
            <person name="Sutton G."/>
            <person name="Rogers Y.-H."/>
            <person name="Friedman R."/>
            <person name="Frazier M."/>
            <person name="Venter J.C."/>
        </authorList>
    </citation>
    <scope>NUCLEOTIDE SEQUENCE [LARGE SCALE GENOMIC DNA]</scope>
    <source>
        <strain evidence="1 2">PCC 7420</strain>
    </source>
</reference>
<dbReference type="Proteomes" id="UP000003835">
    <property type="component" value="Unassembled WGS sequence"/>
</dbReference>
<evidence type="ECO:0000313" key="2">
    <source>
        <dbReference type="Proteomes" id="UP000003835"/>
    </source>
</evidence>
<protein>
    <submittedName>
        <fullName evidence="1">Uncharacterized protein</fullName>
    </submittedName>
</protein>